<dbReference type="Proteomes" id="UP000066487">
    <property type="component" value="Chromosome"/>
</dbReference>
<dbReference type="AlphaFoldDB" id="A0A0N7H0R0"/>
<gene>
    <name evidence="1" type="ORF">AO353_23205</name>
</gene>
<dbReference type="GO" id="GO:0006508">
    <property type="term" value="P:proteolysis"/>
    <property type="evidence" value="ECO:0007669"/>
    <property type="project" value="InterPro"/>
</dbReference>
<dbReference type="GO" id="GO:0004222">
    <property type="term" value="F:metalloendopeptidase activity"/>
    <property type="evidence" value="ECO:0007669"/>
    <property type="project" value="InterPro"/>
</dbReference>
<evidence type="ECO:0008006" key="3">
    <source>
        <dbReference type="Google" id="ProtNLM"/>
    </source>
</evidence>
<proteinExistence type="predicted"/>
<dbReference type="GO" id="GO:0004176">
    <property type="term" value="F:ATP-dependent peptidase activity"/>
    <property type="evidence" value="ECO:0007669"/>
    <property type="project" value="InterPro"/>
</dbReference>
<reference evidence="2" key="1">
    <citation type="submission" date="2015-09" db="EMBL/GenBank/DDBJ databases">
        <title>Whole genome sequence of Pseudomonas fluorescens FW300-N2E3.</title>
        <authorList>
            <person name="Ray J."/>
            <person name="Melnyk R."/>
            <person name="Deutschbauer A."/>
        </authorList>
    </citation>
    <scope>NUCLEOTIDE SEQUENCE [LARGE SCALE GENOMIC DNA]</scope>
    <source>
        <strain evidence="2">FW300-N2E3</strain>
    </source>
</reference>
<evidence type="ECO:0000313" key="2">
    <source>
        <dbReference type="Proteomes" id="UP000066487"/>
    </source>
</evidence>
<accession>A0A0N7H0R0</accession>
<dbReference type="Gene3D" id="1.20.58.760">
    <property type="entry name" value="Peptidase M41"/>
    <property type="match status" value="1"/>
</dbReference>
<protein>
    <recommendedName>
        <fullName evidence="3">Peptidase M41 domain-containing protein</fullName>
    </recommendedName>
</protein>
<name>A0A0N7H0R0_PSEFL</name>
<dbReference type="RefSeq" id="WP_054597076.1">
    <property type="nucleotide sequence ID" value="NZ_CP012830.1"/>
</dbReference>
<dbReference type="EMBL" id="CP012830">
    <property type="protein sequence ID" value="ALI03836.1"/>
    <property type="molecule type" value="Genomic_DNA"/>
</dbReference>
<dbReference type="InterPro" id="IPR037219">
    <property type="entry name" value="Peptidase_M41-like"/>
</dbReference>
<dbReference type="GO" id="GO:0005524">
    <property type="term" value="F:ATP binding"/>
    <property type="evidence" value="ECO:0007669"/>
    <property type="project" value="InterPro"/>
</dbReference>
<reference evidence="1 2" key="2">
    <citation type="journal article" date="2018" name="Nature">
        <title>Mutant phenotypes for thousands of bacterial genes of unknown function.</title>
        <authorList>
            <person name="Price M.N."/>
            <person name="Wetmore K.M."/>
            <person name="Waters R.J."/>
            <person name="Callaghan M."/>
            <person name="Ray J."/>
            <person name="Liu H."/>
            <person name="Kuehl J.V."/>
            <person name="Melnyk R.A."/>
            <person name="Lamson J.S."/>
            <person name="Suh Y."/>
            <person name="Carlson H.K."/>
            <person name="Esquivel Z."/>
            <person name="Sadeeshkumar H."/>
            <person name="Chakraborty R."/>
            <person name="Zane G.M."/>
            <person name="Rubin B.E."/>
            <person name="Wall J.D."/>
            <person name="Visel A."/>
            <person name="Bristow J."/>
            <person name="Blow M.J."/>
            <person name="Arkin A.P."/>
            <person name="Deutschbauer A.M."/>
        </authorList>
    </citation>
    <scope>NUCLEOTIDE SEQUENCE [LARGE SCALE GENOMIC DNA]</scope>
    <source>
        <strain evidence="1 2">FW300-N2E3</strain>
    </source>
</reference>
<dbReference type="SUPFAM" id="SSF140990">
    <property type="entry name" value="FtsH protease domain-like"/>
    <property type="match status" value="1"/>
</dbReference>
<dbReference type="OrthoDB" id="6932451at2"/>
<organism evidence="1 2">
    <name type="scientific">Pseudomonas fluorescens</name>
    <dbReference type="NCBI Taxonomy" id="294"/>
    <lineage>
        <taxon>Bacteria</taxon>
        <taxon>Pseudomonadati</taxon>
        <taxon>Pseudomonadota</taxon>
        <taxon>Gammaproteobacteria</taxon>
        <taxon>Pseudomonadales</taxon>
        <taxon>Pseudomonadaceae</taxon>
        <taxon>Pseudomonas</taxon>
    </lineage>
</organism>
<sequence>MNKCRRCTAVHEAGHALAFWWNGQHIERITVRTRTEACTGPMIDLRGNPQNVEGLVEADYLVPHPSFDAPGIAEYLPSMVDSIERDLLDCFAGPVAEAVYRRTKSDKFTWASGRGDRYRGYELISLLPARKLLDAESRAIARSCCLVRRYWPAVIAVADLLQEHGTLNGEAITALLCEVTGESPARLTNDLVTLDMRCNRRRTAAHSKLLFSKARQSSDRTDFDRR</sequence>
<evidence type="ECO:0000313" key="1">
    <source>
        <dbReference type="EMBL" id="ALI03836.1"/>
    </source>
</evidence>